<dbReference type="Pfam" id="PF02720">
    <property type="entry name" value="DUF222"/>
    <property type="match status" value="1"/>
</dbReference>
<name>A0A510UXN5_9CELL</name>
<dbReference type="InterPro" id="IPR003615">
    <property type="entry name" value="HNH_nuc"/>
</dbReference>
<sequence length="675" mass="69732">MFEPGAQTSGGGGARPARPPAGVQGDERAPHGTVGTASDERRLAPGTDVLRELDELATRMHALAARTVHHDEGAPSWSGATRARVLGLLDRFPGLVAALRSPVLVAQRSAAAAAGSEREFVDHWSRATGSTRWQAAQEVAAAQALERLPQVRDAVVAGAMRTGHLDVLARTLEGASPKVAATLTSSQTQAEVVELARGTDAREFARTVAALVAEVDADHLETEREASRRARFLSMTHTREGTFLKGRLDPLAGQVLARALEATGHREDADRTHLQARADALTALARHALTGGMPALPGRPPRSTALSPSAVEPGTPSGHALVAGAARRAAADVVGGTPAHVVGGGSAALCGGAAFVGAPVDDAAVDDAAVDDAADVRVDLPDGAPSAPVAQVSLLVPAETWHEVRRLQHHRRRGRTASTPSNRSVGGRAPAVPGLDEGGLTPQPEPPPDGVPPAPPDGVPPAPPGGAAPVPPAVTDGGTVLSHTELAVALCDCSMTRVVMNAQGLPLDVGRASRSFTPAQRVAVVARDRMCAWNGCSAVPAVCQVHHVAWWHRDGGRSDLSNAVLLCSFHHHEVHRLDLDIERLVPPPRTGPSARAHPAGAEQRTLSGVIVGSRAVSSEVVGSEVVGGRVVGSEVVGSSGVGSRVAEPMRYRFRDRHGRVLNAPAPTAPPRGAAP</sequence>
<dbReference type="InterPro" id="IPR003870">
    <property type="entry name" value="DUF222"/>
</dbReference>
<evidence type="ECO:0000313" key="3">
    <source>
        <dbReference type="EMBL" id="GEK19329.1"/>
    </source>
</evidence>
<organism evidence="3 4">
    <name type="scientific">Cellulomonas persica</name>
    <dbReference type="NCBI Taxonomy" id="76861"/>
    <lineage>
        <taxon>Bacteria</taxon>
        <taxon>Bacillati</taxon>
        <taxon>Actinomycetota</taxon>
        <taxon>Actinomycetes</taxon>
        <taxon>Micrococcales</taxon>
        <taxon>Cellulomonadaceae</taxon>
        <taxon>Cellulomonas</taxon>
    </lineage>
</organism>
<gene>
    <name evidence="3" type="ORF">CPE01_30620</name>
</gene>
<feature type="compositionally biased region" description="Pro residues" evidence="1">
    <location>
        <begin position="443"/>
        <end position="472"/>
    </location>
</feature>
<dbReference type="SMART" id="SM00507">
    <property type="entry name" value="HNHc"/>
    <property type="match status" value="1"/>
</dbReference>
<dbReference type="Proteomes" id="UP000321386">
    <property type="component" value="Unassembled WGS sequence"/>
</dbReference>
<feature type="domain" description="HNH nuclease" evidence="2">
    <location>
        <begin position="519"/>
        <end position="572"/>
    </location>
</feature>
<evidence type="ECO:0000259" key="2">
    <source>
        <dbReference type="SMART" id="SM00507"/>
    </source>
</evidence>
<reference evidence="3 4" key="1">
    <citation type="submission" date="2019-07" db="EMBL/GenBank/DDBJ databases">
        <title>Whole genome shotgun sequence of Cellulomonas persica NBRC 101101.</title>
        <authorList>
            <person name="Hosoyama A."/>
            <person name="Uohara A."/>
            <person name="Ohji S."/>
            <person name="Ichikawa N."/>
        </authorList>
    </citation>
    <scope>NUCLEOTIDE SEQUENCE [LARGE SCALE GENOMIC DNA]</scope>
    <source>
        <strain evidence="3 4">NBRC 101101</strain>
    </source>
</reference>
<comment type="caution">
    <text evidence="3">The sequence shown here is derived from an EMBL/GenBank/DDBJ whole genome shotgun (WGS) entry which is preliminary data.</text>
</comment>
<evidence type="ECO:0000313" key="4">
    <source>
        <dbReference type="Proteomes" id="UP000321386"/>
    </source>
</evidence>
<dbReference type="AlphaFoldDB" id="A0A510UXN5"/>
<dbReference type="RefSeq" id="WP_246783992.1">
    <property type="nucleotide sequence ID" value="NZ_BJUA01000024.1"/>
</dbReference>
<feature type="region of interest" description="Disordered" evidence="1">
    <location>
        <begin position="291"/>
        <end position="316"/>
    </location>
</feature>
<accession>A0A510UXN5</accession>
<protein>
    <recommendedName>
        <fullName evidence="2">HNH nuclease domain-containing protein</fullName>
    </recommendedName>
</protein>
<dbReference type="EMBL" id="BJUA01000024">
    <property type="protein sequence ID" value="GEK19329.1"/>
    <property type="molecule type" value="Genomic_DNA"/>
</dbReference>
<evidence type="ECO:0000256" key="1">
    <source>
        <dbReference type="SAM" id="MobiDB-lite"/>
    </source>
</evidence>
<dbReference type="CDD" id="cd00085">
    <property type="entry name" value="HNHc"/>
    <property type="match status" value="1"/>
</dbReference>
<feature type="region of interest" description="Disordered" evidence="1">
    <location>
        <begin position="406"/>
        <end position="476"/>
    </location>
</feature>
<proteinExistence type="predicted"/>
<keyword evidence="4" id="KW-1185">Reference proteome</keyword>
<feature type="region of interest" description="Disordered" evidence="1">
    <location>
        <begin position="1"/>
        <end position="46"/>
    </location>
</feature>